<evidence type="ECO:0000313" key="2">
    <source>
        <dbReference type="EMBL" id="TFK93893.1"/>
    </source>
</evidence>
<dbReference type="InParanoid" id="A0A5C3Q638"/>
<feature type="region of interest" description="Disordered" evidence="1">
    <location>
        <begin position="58"/>
        <end position="120"/>
    </location>
</feature>
<protein>
    <submittedName>
        <fullName evidence="2">Uncharacterized protein</fullName>
    </submittedName>
</protein>
<sequence>MPYSLSAPIASGLLAIALNPKAISGTGPPQCELSLHRGRCCRHNHLSHISSGSTVRAIPILSPLPPQPPEQSAHSARFCPRAPLSSNTGPPVTSLLHSRIAGRPRGSHPSRHGPSQSTSD</sequence>
<evidence type="ECO:0000256" key="1">
    <source>
        <dbReference type="SAM" id="MobiDB-lite"/>
    </source>
</evidence>
<feature type="compositionally biased region" description="Basic residues" evidence="1">
    <location>
        <begin position="100"/>
        <end position="111"/>
    </location>
</feature>
<accession>A0A5C3Q638</accession>
<name>A0A5C3Q638_9APHY</name>
<dbReference type="Proteomes" id="UP000308197">
    <property type="component" value="Unassembled WGS sequence"/>
</dbReference>
<dbReference type="EMBL" id="ML210975">
    <property type="protein sequence ID" value="TFK93893.1"/>
    <property type="molecule type" value="Genomic_DNA"/>
</dbReference>
<keyword evidence="3" id="KW-1185">Reference proteome</keyword>
<evidence type="ECO:0000313" key="3">
    <source>
        <dbReference type="Proteomes" id="UP000308197"/>
    </source>
</evidence>
<dbReference type="AlphaFoldDB" id="A0A5C3Q638"/>
<organism evidence="2 3">
    <name type="scientific">Polyporus arcularius HHB13444</name>
    <dbReference type="NCBI Taxonomy" id="1314778"/>
    <lineage>
        <taxon>Eukaryota</taxon>
        <taxon>Fungi</taxon>
        <taxon>Dikarya</taxon>
        <taxon>Basidiomycota</taxon>
        <taxon>Agaricomycotina</taxon>
        <taxon>Agaricomycetes</taxon>
        <taxon>Polyporales</taxon>
        <taxon>Polyporaceae</taxon>
        <taxon>Polyporus</taxon>
    </lineage>
</organism>
<gene>
    <name evidence="2" type="ORF">K466DRAFT_48939</name>
</gene>
<reference evidence="2 3" key="1">
    <citation type="journal article" date="2019" name="Nat. Ecol. Evol.">
        <title>Megaphylogeny resolves global patterns of mushroom evolution.</title>
        <authorList>
            <person name="Varga T."/>
            <person name="Krizsan K."/>
            <person name="Foldi C."/>
            <person name="Dima B."/>
            <person name="Sanchez-Garcia M."/>
            <person name="Sanchez-Ramirez S."/>
            <person name="Szollosi G.J."/>
            <person name="Szarkandi J.G."/>
            <person name="Papp V."/>
            <person name="Albert L."/>
            <person name="Andreopoulos W."/>
            <person name="Angelini C."/>
            <person name="Antonin V."/>
            <person name="Barry K.W."/>
            <person name="Bougher N.L."/>
            <person name="Buchanan P."/>
            <person name="Buyck B."/>
            <person name="Bense V."/>
            <person name="Catcheside P."/>
            <person name="Chovatia M."/>
            <person name="Cooper J."/>
            <person name="Damon W."/>
            <person name="Desjardin D."/>
            <person name="Finy P."/>
            <person name="Geml J."/>
            <person name="Haridas S."/>
            <person name="Hughes K."/>
            <person name="Justo A."/>
            <person name="Karasinski D."/>
            <person name="Kautmanova I."/>
            <person name="Kiss B."/>
            <person name="Kocsube S."/>
            <person name="Kotiranta H."/>
            <person name="LaButti K.M."/>
            <person name="Lechner B.E."/>
            <person name="Liimatainen K."/>
            <person name="Lipzen A."/>
            <person name="Lukacs Z."/>
            <person name="Mihaltcheva S."/>
            <person name="Morgado L.N."/>
            <person name="Niskanen T."/>
            <person name="Noordeloos M.E."/>
            <person name="Ohm R.A."/>
            <person name="Ortiz-Santana B."/>
            <person name="Ovrebo C."/>
            <person name="Racz N."/>
            <person name="Riley R."/>
            <person name="Savchenko A."/>
            <person name="Shiryaev A."/>
            <person name="Soop K."/>
            <person name="Spirin V."/>
            <person name="Szebenyi C."/>
            <person name="Tomsovsky M."/>
            <person name="Tulloss R.E."/>
            <person name="Uehling J."/>
            <person name="Grigoriev I.V."/>
            <person name="Vagvolgyi C."/>
            <person name="Papp T."/>
            <person name="Martin F.M."/>
            <person name="Miettinen O."/>
            <person name="Hibbett D.S."/>
            <person name="Nagy L.G."/>
        </authorList>
    </citation>
    <scope>NUCLEOTIDE SEQUENCE [LARGE SCALE GENOMIC DNA]</scope>
    <source>
        <strain evidence="2 3">HHB13444</strain>
    </source>
</reference>
<proteinExistence type="predicted"/>